<dbReference type="AlphaFoldDB" id="A0A9W7DAA9"/>
<evidence type="ECO:0000256" key="1">
    <source>
        <dbReference type="ARBA" id="ARBA00022837"/>
    </source>
</evidence>
<name>A0A9W7DAA9_9STRA</name>
<dbReference type="GO" id="GO:0005509">
    <property type="term" value="F:calcium ion binding"/>
    <property type="evidence" value="ECO:0007669"/>
    <property type="project" value="InterPro"/>
</dbReference>
<reference evidence="3" key="1">
    <citation type="submission" date="2023-04" db="EMBL/GenBank/DDBJ databases">
        <title>Phytophthora fragariaefolia NBRC 109709.</title>
        <authorList>
            <person name="Ichikawa N."/>
            <person name="Sato H."/>
            <person name="Tonouchi N."/>
        </authorList>
    </citation>
    <scope>NUCLEOTIDE SEQUENCE</scope>
    <source>
        <strain evidence="3">NBRC 109709</strain>
    </source>
</reference>
<dbReference type="PROSITE" id="PS50222">
    <property type="entry name" value="EF_HAND_2"/>
    <property type="match status" value="1"/>
</dbReference>
<gene>
    <name evidence="3" type="ORF">Pfra01_002897100</name>
</gene>
<sequence>MVPLPLVINLLFLQRRIFYDFVVVSNTLSINSHTLSDVVENFSEVVRLRSEFATSLLHHITQQELSVSDLQAELKARDPSGTGFIEVDDLRDVLSKFGFRVTRFRFNGVVKLLFELEGTTVAYSHVVRLVLMARNENLLDTTLHPQQQQHPLLRPSVMMYDDLGQSSMRSQSSYNIFNSTRQFPMMGEPSMDESCPVDFINVSIRSVALPQISNRGAIAPAHQGNIPRPSVSSQALHDMFNLERLSDSRARTKAVRL</sequence>
<keyword evidence="4" id="KW-1185">Reference proteome</keyword>
<dbReference type="PROSITE" id="PS00018">
    <property type="entry name" value="EF_HAND_1"/>
    <property type="match status" value="1"/>
</dbReference>
<dbReference type="Proteomes" id="UP001165121">
    <property type="component" value="Unassembled WGS sequence"/>
</dbReference>
<dbReference type="OrthoDB" id="68481at2759"/>
<dbReference type="EMBL" id="BSXT01013685">
    <property type="protein sequence ID" value="GMF89244.1"/>
    <property type="molecule type" value="Genomic_DNA"/>
</dbReference>
<protein>
    <submittedName>
        <fullName evidence="3">Unnamed protein product</fullName>
    </submittedName>
</protein>
<evidence type="ECO:0000313" key="4">
    <source>
        <dbReference type="Proteomes" id="UP001165121"/>
    </source>
</evidence>
<evidence type="ECO:0000313" key="3">
    <source>
        <dbReference type="EMBL" id="GMF89244.1"/>
    </source>
</evidence>
<dbReference type="InterPro" id="IPR011992">
    <property type="entry name" value="EF-hand-dom_pair"/>
</dbReference>
<accession>A0A9W7DAA9</accession>
<comment type="caution">
    <text evidence="3">The sequence shown here is derived from an EMBL/GenBank/DDBJ whole genome shotgun (WGS) entry which is preliminary data.</text>
</comment>
<dbReference type="SUPFAM" id="SSF47473">
    <property type="entry name" value="EF-hand"/>
    <property type="match status" value="1"/>
</dbReference>
<organism evidence="3 4">
    <name type="scientific">Phytophthora fragariaefolia</name>
    <dbReference type="NCBI Taxonomy" id="1490495"/>
    <lineage>
        <taxon>Eukaryota</taxon>
        <taxon>Sar</taxon>
        <taxon>Stramenopiles</taxon>
        <taxon>Oomycota</taxon>
        <taxon>Peronosporomycetes</taxon>
        <taxon>Peronosporales</taxon>
        <taxon>Peronosporaceae</taxon>
        <taxon>Phytophthora</taxon>
    </lineage>
</organism>
<evidence type="ECO:0000259" key="2">
    <source>
        <dbReference type="PROSITE" id="PS50222"/>
    </source>
</evidence>
<feature type="domain" description="EF-hand" evidence="2">
    <location>
        <begin position="65"/>
        <end position="100"/>
    </location>
</feature>
<proteinExistence type="predicted"/>
<keyword evidence="1" id="KW-0106">Calcium</keyword>
<dbReference type="InterPro" id="IPR002048">
    <property type="entry name" value="EF_hand_dom"/>
</dbReference>
<dbReference type="InterPro" id="IPR018247">
    <property type="entry name" value="EF_Hand_1_Ca_BS"/>
</dbReference>